<dbReference type="InterPro" id="IPR014407">
    <property type="entry name" value="McrC_bac"/>
</dbReference>
<dbReference type="Pfam" id="PF10117">
    <property type="entry name" value="McrBC"/>
    <property type="match status" value="1"/>
</dbReference>
<dbReference type="RefSeq" id="WP_142535297.1">
    <property type="nucleotide sequence ID" value="NZ_SGJB01000003.1"/>
</dbReference>
<dbReference type="PANTHER" id="PTHR38733:SF1">
    <property type="entry name" value="TYPE IV METHYL-DIRECTED RESTRICTION ENZYME ECOKMCRBC"/>
    <property type="match status" value="1"/>
</dbReference>
<evidence type="ECO:0000313" key="1">
    <source>
        <dbReference type="EMBL" id="TQQ85240.1"/>
    </source>
</evidence>
<dbReference type="OrthoDB" id="9786961at2"/>
<dbReference type="GO" id="GO:0004519">
    <property type="term" value="F:endonuclease activity"/>
    <property type="evidence" value="ECO:0007669"/>
    <property type="project" value="UniProtKB-KW"/>
</dbReference>
<dbReference type="EMBL" id="SGJB01000003">
    <property type="protein sequence ID" value="TQQ85240.1"/>
    <property type="molecule type" value="Genomic_DNA"/>
</dbReference>
<proteinExistence type="predicted"/>
<reference evidence="1 2" key="1">
    <citation type="submission" date="2019-02" db="EMBL/GenBank/DDBJ databases">
        <title>Peptostreptococcaceae bacterium ZHW00191 nov., a new bacterium isolated from the human gut.</title>
        <authorList>
            <person name="Zhou H.-W."/>
            <person name="Chen X.-J."/>
        </authorList>
    </citation>
    <scope>NUCLEOTIDE SEQUENCE [LARGE SCALE GENOMIC DNA]</scope>
    <source>
        <strain evidence="1 2">ZHW00191</strain>
    </source>
</reference>
<protein>
    <submittedName>
        <fullName evidence="1">5-methylcytosine-specific restriction endonuclease system specificity protein McrC</fullName>
    </submittedName>
</protein>
<keyword evidence="2" id="KW-1185">Reference proteome</keyword>
<keyword evidence="1" id="KW-0255">Endonuclease</keyword>
<comment type="caution">
    <text evidence="1">The sequence shown here is derived from an EMBL/GenBank/DDBJ whole genome shotgun (WGS) entry which is preliminary data.</text>
</comment>
<dbReference type="PANTHER" id="PTHR38733">
    <property type="entry name" value="PROTEIN MCRC"/>
    <property type="match status" value="1"/>
</dbReference>
<accession>A0A544QX23</accession>
<keyword evidence="1" id="KW-0540">Nuclease</keyword>
<dbReference type="GO" id="GO:0009307">
    <property type="term" value="P:DNA restriction-modification system"/>
    <property type="evidence" value="ECO:0007669"/>
    <property type="project" value="InterPro"/>
</dbReference>
<gene>
    <name evidence="1" type="primary">mcrC</name>
    <name evidence="1" type="ORF">EXD82_02240</name>
</gene>
<sequence length="347" mass="41013">MKDSIFIQNIYYMLSYAYKVLREDGYRKLCFEEFENAVDLLSAILVKAVSVQIKRGLHREYLEKTEKIGCVHGKIDINESIKTMSLMKKQLVCTFDDFSINSYMNRIIKTTMLILLKSDIKKSVRKDIKNLLLYFKGVDTLEIGDINWKMRYDRNNKSYEMIINICYLIIKGLVQNEKDGNMKIMHFLDEQRMCRLYEKFLFEYFRKEYPEIRVSSPYINWDIIGEADSMLPIMHADIVLEYEGKKLIIDAKYYKNSVQRWFDKPTIHSSNLYQIYAYVKNMASRYDGEVSGLLLYAMTNEKVVPDNEYVMGGNRIGAKSLDLGVRFEEIEIQLNDIVRNNFNQMCK</sequence>
<dbReference type="Proteomes" id="UP000317863">
    <property type="component" value="Unassembled WGS sequence"/>
</dbReference>
<dbReference type="NCBIfam" id="NF007277">
    <property type="entry name" value="PRK09736.1"/>
    <property type="match status" value="1"/>
</dbReference>
<dbReference type="PIRSF" id="PIRSF003109">
    <property type="entry name" value="McrC"/>
    <property type="match status" value="1"/>
</dbReference>
<dbReference type="InterPro" id="IPR019292">
    <property type="entry name" value="McrC"/>
</dbReference>
<organism evidence="1 2">
    <name type="scientific">Peptacetobacter hominis</name>
    <dbReference type="NCBI Taxonomy" id="2743610"/>
    <lineage>
        <taxon>Bacteria</taxon>
        <taxon>Bacillati</taxon>
        <taxon>Bacillota</taxon>
        <taxon>Clostridia</taxon>
        <taxon>Peptostreptococcales</taxon>
        <taxon>Peptostreptococcaceae</taxon>
        <taxon>Peptacetobacter</taxon>
    </lineage>
</organism>
<name>A0A544QX23_9FIRM</name>
<keyword evidence="1" id="KW-0378">Hydrolase</keyword>
<dbReference type="AlphaFoldDB" id="A0A544QX23"/>
<evidence type="ECO:0000313" key="2">
    <source>
        <dbReference type="Proteomes" id="UP000317863"/>
    </source>
</evidence>